<evidence type="ECO:0000256" key="7">
    <source>
        <dbReference type="ARBA" id="ARBA00023136"/>
    </source>
</evidence>
<dbReference type="GO" id="GO:0005886">
    <property type="term" value="C:plasma membrane"/>
    <property type="evidence" value="ECO:0007669"/>
    <property type="project" value="UniProtKB-SubCell"/>
</dbReference>
<feature type="transmembrane region" description="Helical" evidence="8">
    <location>
        <begin position="306"/>
        <end position="337"/>
    </location>
</feature>
<dbReference type="GO" id="GO:0055085">
    <property type="term" value="P:transmembrane transport"/>
    <property type="evidence" value="ECO:0007669"/>
    <property type="project" value="TreeGrafter"/>
</dbReference>
<evidence type="ECO:0000256" key="2">
    <source>
        <dbReference type="ARBA" id="ARBA00009773"/>
    </source>
</evidence>
<sequence length="395" mass="41863">MGQTDTAVVARRTLVVIGIVLATAAVLLLAYHTRQVLTWILVSALFAVALHPAVGWVTRRGAFGRRWLATLLVFLTAFALLGGLITLFVVPLAREGAQLIDNFPQIIDDLRAGRGPVGSLVERFHLMEYAENNADRIRDYAAGLGAPTIALLGSVATGVAGVVTIFVLSYLMVLEAPKVVDGFLALFPERRAEHIRRVGHDCAKTVTGYLTGNLLISFVCGTLTFVTLLIMDVPYAGLIALFVGVTDLIPLVGATIGAIVASLAAFTQSTTAGIVVVAFFVLYQQLENHLLQPVVFARTVQLNPLTVLVAILLAVELAGILGALLAIPVAGILQILARDVWDTRHGRPKAEPTVGEERVPVTGDEAERAHSAGAHAVHAAYAPAETPVTRTGTSA</sequence>
<accession>A0A7W5AL03</accession>
<evidence type="ECO:0000256" key="1">
    <source>
        <dbReference type="ARBA" id="ARBA00004651"/>
    </source>
</evidence>
<dbReference type="AlphaFoldDB" id="A0A7W5AL03"/>
<dbReference type="Proteomes" id="UP000590749">
    <property type="component" value="Unassembled WGS sequence"/>
</dbReference>
<dbReference type="PANTHER" id="PTHR21716">
    <property type="entry name" value="TRANSMEMBRANE PROTEIN"/>
    <property type="match status" value="1"/>
</dbReference>
<feature type="transmembrane region" description="Helical" evidence="8">
    <location>
        <begin position="149"/>
        <end position="173"/>
    </location>
</feature>
<evidence type="ECO:0000256" key="5">
    <source>
        <dbReference type="ARBA" id="ARBA00022692"/>
    </source>
</evidence>
<evidence type="ECO:0000256" key="4">
    <source>
        <dbReference type="ARBA" id="ARBA00022475"/>
    </source>
</evidence>
<evidence type="ECO:0000256" key="6">
    <source>
        <dbReference type="ARBA" id="ARBA00022989"/>
    </source>
</evidence>
<dbReference type="RefSeq" id="WP_183223733.1">
    <property type="nucleotide sequence ID" value="NZ_BMPW01000014.1"/>
</dbReference>
<keyword evidence="3" id="KW-0813">Transport</keyword>
<keyword evidence="10" id="KW-1185">Reference proteome</keyword>
<feature type="transmembrane region" description="Helical" evidence="8">
    <location>
        <begin position="206"/>
        <end position="230"/>
    </location>
</feature>
<dbReference type="PANTHER" id="PTHR21716:SF53">
    <property type="entry name" value="PERMEASE PERM-RELATED"/>
    <property type="match status" value="1"/>
</dbReference>
<keyword evidence="5 8" id="KW-0812">Transmembrane</keyword>
<organism evidence="9 10">
    <name type="scientific">Actinoplanes campanulatus</name>
    <dbReference type="NCBI Taxonomy" id="113559"/>
    <lineage>
        <taxon>Bacteria</taxon>
        <taxon>Bacillati</taxon>
        <taxon>Actinomycetota</taxon>
        <taxon>Actinomycetes</taxon>
        <taxon>Micromonosporales</taxon>
        <taxon>Micromonosporaceae</taxon>
        <taxon>Actinoplanes</taxon>
    </lineage>
</organism>
<feature type="transmembrane region" description="Helical" evidence="8">
    <location>
        <begin position="37"/>
        <end position="57"/>
    </location>
</feature>
<comment type="caution">
    <text evidence="9">The sequence shown here is derived from an EMBL/GenBank/DDBJ whole genome shotgun (WGS) entry which is preliminary data.</text>
</comment>
<keyword evidence="4" id="KW-1003">Cell membrane</keyword>
<gene>
    <name evidence="9" type="ORF">FHR83_005731</name>
</gene>
<dbReference type="Pfam" id="PF01594">
    <property type="entry name" value="AI-2E_transport"/>
    <property type="match status" value="1"/>
</dbReference>
<dbReference type="InterPro" id="IPR002549">
    <property type="entry name" value="AI-2E-like"/>
</dbReference>
<comment type="similarity">
    <text evidence="2">Belongs to the autoinducer-2 exporter (AI-2E) (TC 2.A.86) family.</text>
</comment>
<feature type="transmembrane region" description="Helical" evidence="8">
    <location>
        <begin position="69"/>
        <end position="93"/>
    </location>
</feature>
<name>A0A7W5AL03_9ACTN</name>
<protein>
    <submittedName>
        <fullName evidence="9">Putative PurR-regulated permease PerM</fullName>
    </submittedName>
</protein>
<evidence type="ECO:0000313" key="10">
    <source>
        <dbReference type="Proteomes" id="UP000590749"/>
    </source>
</evidence>
<keyword evidence="7 8" id="KW-0472">Membrane</keyword>
<feature type="transmembrane region" description="Helical" evidence="8">
    <location>
        <begin position="236"/>
        <end position="256"/>
    </location>
</feature>
<evidence type="ECO:0000313" key="9">
    <source>
        <dbReference type="EMBL" id="MBB3098046.1"/>
    </source>
</evidence>
<feature type="transmembrane region" description="Helical" evidence="8">
    <location>
        <begin position="12"/>
        <end position="31"/>
    </location>
</feature>
<comment type="subcellular location">
    <subcellularLocation>
        <location evidence="1">Cell membrane</location>
        <topology evidence="1">Multi-pass membrane protein</topology>
    </subcellularLocation>
</comment>
<evidence type="ECO:0000256" key="3">
    <source>
        <dbReference type="ARBA" id="ARBA00022448"/>
    </source>
</evidence>
<keyword evidence="6 8" id="KW-1133">Transmembrane helix</keyword>
<evidence type="ECO:0000256" key="8">
    <source>
        <dbReference type="SAM" id="Phobius"/>
    </source>
</evidence>
<feature type="transmembrane region" description="Helical" evidence="8">
    <location>
        <begin position="263"/>
        <end position="286"/>
    </location>
</feature>
<reference evidence="9 10" key="1">
    <citation type="submission" date="2020-08" db="EMBL/GenBank/DDBJ databases">
        <title>Genomic Encyclopedia of Type Strains, Phase III (KMG-III): the genomes of soil and plant-associated and newly described type strains.</title>
        <authorList>
            <person name="Whitman W."/>
        </authorList>
    </citation>
    <scope>NUCLEOTIDE SEQUENCE [LARGE SCALE GENOMIC DNA]</scope>
    <source>
        <strain evidence="9 10">CECT 3287</strain>
    </source>
</reference>
<proteinExistence type="inferred from homology"/>
<dbReference type="EMBL" id="JACHXF010000013">
    <property type="protein sequence ID" value="MBB3098046.1"/>
    <property type="molecule type" value="Genomic_DNA"/>
</dbReference>